<evidence type="ECO:0008006" key="4">
    <source>
        <dbReference type="Google" id="ProtNLM"/>
    </source>
</evidence>
<keyword evidence="1" id="KW-0732">Signal</keyword>
<dbReference type="Proteomes" id="UP000524246">
    <property type="component" value="Unassembled WGS sequence"/>
</dbReference>
<evidence type="ECO:0000313" key="3">
    <source>
        <dbReference type="Proteomes" id="UP000524246"/>
    </source>
</evidence>
<feature type="chain" id="PRO_5031541337" description="Polymer-forming cytoskeletal protein" evidence="1">
    <location>
        <begin position="26"/>
        <end position="138"/>
    </location>
</feature>
<dbReference type="EMBL" id="JAAZON010000617">
    <property type="protein sequence ID" value="NMC64185.1"/>
    <property type="molecule type" value="Genomic_DNA"/>
</dbReference>
<dbReference type="AlphaFoldDB" id="A0A7X9IMM1"/>
<sequence length="138" mass="14345">MRKQFGTLIISIFFLCGLLPVSAQGANFAGTWNLRMTPTKDTCNLGLAGKPLNLNGIVIKQNGSRATLKLQGISFAAIVSGNTIKGSGSVSKSGVKISGTIKATLVSKKRMSVPSTKINITGKGVSCYVLLKGTGTKV</sequence>
<feature type="signal peptide" evidence="1">
    <location>
        <begin position="1"/>
        <end position="25"/>
    </location>
</feature>
<gene>
    <name evidence="2" type="ORF">GYA55_13555</name>
</gene>
<evidence type="ECO:0000256" key="1">
    <source>
        <dbReference type="SAM" id="SignalP"/>
    </source>
</evidence>
<proteinExistence type="predicted"/>
<reference evidence="2 3" key="1">
    <citation type="journal article" date="2020" name="Biotechnol. Biofuels">
        <title>New insights from the biogas microbiome by comprehensive genome-resolved metagenomics of nearly 1600 species originating from multiple anaerobic digesters.</title>
        <authorList>
            <person name="Campanaro S."/>
            <person name="Treu L."/>
            <person name="Rodriguez-R L.M."/>
            <person name="Kovalovszki A."/>
            <person name="Ziels R.M."/>
            <person name="Maus I."/>
            <person name="Zhu X."/>
            <person name="Kougias P.G."/>
            <person name="Basile A."/>
            <person name="Luo G."/>
            <person name="Schluter A."/>
            <person name="Konstantinidis K.T."/>
            <person name="Angelidaki I."/>
        </authorList>
    </citation>
    <scope>NUCLEOTIDE SEQUENCE [LARGE SCALE GENOMIC DNA]</scope>
    <source>
        <strain evidence="2">AS27yjCOA_65</strain>
    </source>
</reference>
<protein>
    <recommendedName>
        <fullName evidence="4">Polymer-forming cytoskeletal protein</fullName>
    </recommendedName>
</protein>
<comment type="caution">
    <text evidence="2">The sequence shown here is derived from an EMBL/GenBank/DDBJ whole genome shotgun (WGS) entry which is preliminary data.</text>
</comment>
<organism evidence="2 3">
    <name type="scientific">SAR324 cluster bacterium</name>
    <dbReference type="NCBI Taxonomy" id="2024889"/>
    <lineage>
        <taxon>Bacteria</taxon>
        <taxon>Deltaproteobacteria</taxon>
        <taxon>SAR324 cluster</taxon>
    </lineage>
</organism>
<evidence type="ECO:0000313" key="2">
    <source>
        <dbReference type="EMBL" id="NMC64185.1"/>
    </source>
</evidence>
<name>A0A7X9IMM1_9DELT</name>
<accession>A0A7X9IMM1</accession>